<name>A0AAV5C9K4_ELECO</name>
<evidence type="ECO:0000256" key="1">
    <source>
        <dbReference type="ARBA" id="ARBA00000900"/>
    </source>
</evidence>
<evidence type="ECO:0000256" key="3">
    <source>
        <dbReference type="ARBA" id="ARBA00012483"/>
    </source>
</evidence>
<gene>
    <name evidence="7" type="primary">ga11469</name>
    <name evidence="7" type="ORF">PR202_ga11469</name>
</gene>
<dbReference type="InterPro" id="IPR016024">
    <property type="entry name" value="ARM-type_fold"/>
</dbReference>
<sequence>MEDLLGVTQGVVDAGMALVFASFSAPSTPPSSPSSLVRGVAMRVLGKNKNDSSTSSSPTRRSSARSSPGERGLSDLASTSGSALVASPRTGSPQEPRTEQPARIGGVQEVRIEAPQSRSDFGEKMRNALAMAKVQVDADGSGVQAPFDEMQLAMTGLLELTYLKAELSNLPDPPHVFATQLPYDDADALDSKVMENPIILASGYSVDQWSRDWSISRDICPVTKKPFTHFFTFPNDLLHDMISAWRVDHSFRSSTSTVETLPMEPSEEVIEGILQKFSEHSTLQEEALHGIQNLSKITKGEQPCLEKWPELTDLQKNFKSIWAEKLDELRLTITLNLSVHRPNKEILDGATQLPDALKNITDKLAKLGECPVSPSAKVASIVANLSEFEDFRKRLLDLGGMEMLQNLLKIEDVVVRKEAVADQEGKAHAKSCHVADLLVECLTITDEALVLLDSLQKDLYAVDKLSDKAVELVNIIMADKETELVAPKVVDSACSFQLHKTVISWMVKCCFGHPWLPVAPQSGYSWLSVMGSPIVNDDGSCAISACAMCIVAQHRLVFERLHGKGSFPCKAKVPWELKLACYKRKVWNSSSGADLGAVLQVIIDMGGLLTTREPKAIRLQIDRYIFLEDTKAQPLGRDRFARILFACGPVIGSLWASDNDYDDCMGDRVYRGCPAEQRVSGSGDQHAVVCFEYEFTSDKKELHIRIMDNSDENGPPRLILFEAFDYFVLPIVENPIDPKQLLRQRRKSKEHTLSIVLKKVKLWLIDREVRWYFT</sequence>
<comment type="pathway">
    <text evidence="2">Protein modification; protein ubiquitination.</text>
</comment>
<dbReference type="GO" id="GO:0016567">
    <property type="term" value="P:protein ubiquitination"/>
    <property type="evidence" value="ECO:0007669"/>
    <property type="project" value="InterPro"/>
</dbReference>
<reference evidence="7" key="2">
    <citation type="submission" date="2021-12" db="EMBL/GenBank/DDBJ databases">
        <title>Resequencing data analysis of finger millet.</title>
        <authorList>
            <person name="Hatakeyama M."/>
            <person name="Aluri S."/>
            <person name="Balachadran M.T."/>
            <person name="Sivarajan S.R."/>
            <person name="Poveda L."/>
            <person name="Shimizu-Inatsugi R."/>
            <person name="Schlapbach R."/>
            <person name="Sreeman S.M."/>
            <person name="Shimizu K.K."/>
        </authorList>
    </citation>
    <scope>NUCLEOTIDE SEQUENCE</scope>
</reference>
<reference evidence="7" key="1">
    <citation type="journal article" date="2018" name="DNA Res.">
        <title>Multiple hybrid de novo genome assembly of finger millet, an orphan allotetraploid crop.</title>
        <authorList>
            <person name="Hatakeyama M."/>
            <person name="Aluri S."/>
            <person name="Balachadran M.T."/>
            <person name="Sivarajan S.R."/>
            <person name="Patrignani A."/>
            <person name="Gruter S."/>
            <person name="Poveda L."/>
            <person name="Shimizu-Inatsugi R."/>
            <person name="Baeten J."/>
            <person name="Francoijs K.J."/>
            <person name="Nataraja K.N."/>
            <person name="Reddy Y.A.N."/>
            <person name="Phadnis S."/>
            <person name="Ravikumar R.L."/>
            <person name="Schlapbach R."/>
            <person name="Sreeman S.M."/>
            <person name="Shimizu K.K."/>
        </authorList>
    </citation>
    <scope>NUCLEOTIDE SEQUENCE</scope>
</reference>
<organism evidence="7 8">
    <name type="scientific">Eleusine coracana subsp. coracana</name>
    <dbReference type="NCBI Taxonomy" id="191504"/>
    <lineage>
        <taxon>Eukaryota</taxon>
        <taxon>Viridiplantae</taxon>
        <taxon>Streptophyta</taxon>
        <taxon>Embryophyta</taxon>
        <taxon>Tracheophyta</taxon>
        <taxon>Spermatophyta</taxon>
        <taxon>Magnoliopsida</taxon>
        <taxon>Liliopsida</taxon>
        <taxon>Poales</taxon>
        <taxon>Poaceae</taxon>
        <taxon>PACMAD clade</taxon>
        <taxon>Chloridoideae</taxon>
        <taxon>Cynodonteae</taxon>
        <taxon>Eleusininae</taxon>
        <taxon>Eleusine</taxon>
    </lineage>
</organism>
<protein>
    <recommendedName>
        <fullName evidence="3">RING-type E3 ubiquitin transferase</fullName>
        <ecNumber evidence="3">2.3.2.27</ecNumber>
    </recommendedName>
</protein>
<evidence type="ECO:0000313" key="8">
    <source>
        <dbReference type="Proteomes" id="UP001054889"/>
    </source>
</evidence>
<dbReference type="SUPFAM" id="SSF48371">
    <property type="entry name" value="ARM repeat"/>
    <property type="match status" value="1"/>
</dbReference>
<dbReference type="PANTHER" id="PTHR35360:SF2">
    <property type="entry name" value="OS01G0324125 PROTEIN"/>
    <property type="match status" value="1"/>
</dbReference>
<dbReference type="PANTHER" id="PTHR35360">
    <property type="entry name" value="OS01G0324125 PROTEIN-RELATED"/>
    <property type="match status" value="1"/>
</dbReference>
<accession>A0AAV5C9K4</accession>
<dbReference type="EC" id="2.3.2.27" evidence="3"/>
<evidence type="ECO:0000313" key="7">
    <source>
        <dbReference type="EMBL" id="GJM94790.1"/>
    </source>
</evidence>
<evidence type="ECO:0000256" key="5">
    <source>
        <dbReference type="SAM" id="MobiDB-lite"/>
    </source>
</evidence>
<feature type="compositionally biased region" description="Low complexity" evidence="5">
    <location>
        <begin position="52"/>
        <end position="67"/>
    </location>
</feature>
<feature type="region of interest" description="Disordered" evidence="5">
    <location>
        <begin position="24"/>
        <end position="118"/>
    </location>
</feature>
<evidence type="ECO:0000259" key="6">
    <source>
        <dbReference type="SMART" id="SM00504"/>
    </source>
</evidence>
<comment type="caution">
    <text evidence="7">The sequence shown here is derived from an EMBL/GenBank/DDBJ whole genome shotgun (WGS) entry which is preliminary data.</text>
</comment>
<keyword evidence="8" id="KW-1185">Reference proteome</keyword>
<dbReference type="InterPro" id="IPR013083">
    <property type="entry name" value="Znf_RING/FYVE/PHD"/>
</dbReference>
<dbReference type="AlphaFoldDB" id="A0AAV5C9K4"/>
<keyword evidence="4" id="KW-0808">Transferase</keyword>
<evidence type="ECO:0000256" key="4">
    <source>
        <dbReference type="ARBA" id="ARBA00022679"/>
    </source>
</evidence>
<comment type="catalytic activity">
    <reaction evidence="1">
        <text>S-ubiquitinyl-[E2 ubiquitin-conjugating enzyme]-L-cysteine + [acceptor protein]-L-lysine = [E2 ubiquitin-conjugating enzyme]-L-cysteine + N(6)-ubiquitinyl-[acceptor protein]-L-lysine.</text>
        <dbReference type="EC" id="2.3.2.27"/>
    </reaction>
</comment>
<dbReference type="SMART" id="SM00504">
    <property type="entry name" value="Ubox"/>
    <property type="match status" value="1"/>
</dbReference>
<dbReference type="GO" id="GO:0061630">
    <property type="term" value="F:ubiquitin protein ligase activity"/>
    <property type="evidence" value="ECO:0007669"/>
    <property type="project" value="UniProtKB-EC"/>
</dbReference>
<dbReference type="Proteomes" id="UP001054889">
    <property type="component" value="Unassembled WGS sequence"/>
</dbReference>
<dbReference type="Pfam" id="PF04564">
    <property type="entry name" value="U-box"/>
    <property type="match status" value="1"/>
</dbReference>
<evidence type="ECO:0000256" key="2">
    <source>
        <dbReference type="ARBA" id="ARBA00004906"/>
    </source>
</evidence>
<proteinExistence type="predicted"/>
<dbReference type="Gene3D" id="3.30.40.10">
    <property type="entry name" value="Zinc/RING finger domain, C3HC4 (zinc finger)"/>
    <property type="match status" value="1"/>
</dbReference>
<dbReference type="EMBL" id="BQKI01000005">
    <property type="protein sequence ID" value="GJM94790.1"/>
    <property type="molecule type" value="Genomic_DNA"/>
</dbReference>
<dbReference type="InterPro" id="IPR003613">
    <property type="entry name" value="Ubox_domain"/>
</dbReference>
<feature type="domain" description="U-box" evidence="6">
    <location>
        <begin position="184"/>
        <end position="245"/>
    </location>
</feature>
<dbReference type="SUPFAM" id="SSF57850">
    <property type="entry name" value="RING/U-box"/>
    <property type="match status" value="1"/>
</dbReference>